<evidence type="ECO:0008006" key="3">
    <source>
        <dbReference type="Google" id="ProtNLM"/>
    </source>
</evidence>
<dbReference type="Pfam" id="PF13469">
    <property type="entry name" value="Sulfotransfer_3"/>
    <property type="match status" value="1"/>
</dbReference>
<dbReference type="SUPFAM" id="SSF52540">
    <property type="entry name" value="P-loop containing nucleoside triphosphate hydrolases"/>
    <property type="match status" value="1"/>
</dbReference>
<reference evidence="1 2" key="1">
    <citation type="submission" date="2017-08" db="EMBL/GenBank/DDBJ databases">
        <title>Infants hospitalized years apart are colonized by the same room-sourced microbial strains.</title>
        <authorList>
            <person name="Brooks B."/>
            <person name="Olm M.R."/>
            <person name="Firek B.A."/>
            <person name="Baker R."/>
            <person name="Thomas B.C."/>
            <person name="Morowitz M.J."/>
            <person name="Banfield J.F."/>
        </authorList>
    </citation>
    <scope>NUCLEOTIDE SEQUENCE [LARGE SCALE GENOMIC DNA]</scope>
    <source>
        <strain evidence="1">S2_018_000_R2_104</strain>
    </source>
</reference>
<proteinExistence type="predicted"/>
<dbReference type="Proteomes" id="UP000249557">
    <property type="component" value="Unassembled WGS sequence"/>
</dbReference>
<comment type="caution">
    <text evidence="1">The sequence shown here is derived from an EMBL/GenBank/DDBJ whole genome shotgun (WGS) entry which is preliminary data.</text>
</comment>
<protein>
    <recommendedName>
        <fullName evidence="3">Sulfotransferase</fullName>
    </recommendedName>
</protein>
<name>A0A2W4ZPV5_9BACT</name>
<dbReference type="AlphaFoldDB" id="A0A2W4ZPV5"/>
<evidence type="ECO:0000313" key="2">
    <source>
        <dbReference type="Proteomes" id="UP000249557"/>
    </source>
</evidence>
<gene>
    <name evidence="1" type="ORF">DI626_09105</name>
</gene>
<organism evidence="1 2">
    <name type="scientific">Micavibrio aeruginosavorus</name>
    <dbReference type="NCBI Taxonomy" id="349221"/>
    <lineage>
        <taxon>Bacteria</taxon>
        <taxon>Pseudomonadati</taxon>
        <taxon>Bdellovibrionota</taxon>
        <taxon>Bdellovibrionia</taxon>
        <taxon>Bdellovibrionales</taxon>
        <taxon>Pseudobdellovibrionaceae</taxon>
        <taxon>Micavibrio</taxon>
    </lineage>
</organism>
<dbReference type="Gene3D" id="3.40.50.300">
    <property type="entry name" value="P-loop containing nucleotide triphosphate hydrolases"/>
    <property type="match status" value="1"/>
</dbReference>
<dbReference type="InterPro" id="IPR027417">
    <property type="entry name" value="P-loop_NTPase"/>
</dbReference>
<accession>A0A2W4ZPV5</accession>
<evidence type="ECO:0000313" key="1">
    <source>
        <dbReference type="EMBL" id="PZO83337.1"/>
    </source>
</evidence>
<dbReference type="EMBL" id="QFNK01000213">
    <property type="protein sequence ID" value="PZO83337.1"/>
    <property type="molecule type" value="Genomic_DNA"/>
</dbReference>
<sequence>MTEKVTRGAPVCFILAPDHHGAEYLSAALNNHPDIFAPGATNPVRGAGQKCSCGEEVETCPFWTAMAEKAGVEEDDPFPRMMPQAPHLVGNERINSWLNGALATLAHTLDSRCWKMVYEQAERFFNMYDRFYAAAREWAPHKVFVDGERSNIKFMTQASMGFPVRAIIHIVRDPRDICAIQKRYYPEIPVETTAQAWLAAHDRIRRLSLMFRKPPYIKVRYEDIIADSRMAADRIVAFLGLPEGEQVSSVEMAYKNHMIAAEGADAPWDLGKAQETAAFDLSAEDEDKVLEVTAQVFEEFGYKRKN</sequence>